<feature type="coiled-coil region" evidence="1">
    <location>
        <begin position="99"/>
        <end position="137"/>
    </location>
</feature>
<reference evidence="3" key="1">
    <citation type="submission" date="2021-02" db="EMBL/GenBank/DDBJ databases">
        <title>First Annotated Genome of the Yellow-green Alga Tribonema minus.</title>
        <authorList>
            <person name="Mahan K.M."/>
        </authorList>
    </citation>
    <scope>NUCLEOTIDE SEQUENCE</scope>
    <source>
        <strain evidence="3">UTEX B ZZ1240</strain>
    </source>
</reference>
<dbReference type="OrthoDB" id="250654at2759"/>
<proteinExistence type="predicted"/>
<keyword evidence="1" id="KW-0175">Coiled coil</keyword>
<evidence type="ECO:0000256" key="2">
    <source>
        <dbReference type="SAM" id="MobiDB-lite"/>
    </source>
</evidence>
<evidence type="ECO:0000256" key="1">
    <source>
        <dbReference type="SAM" id="Coils"/>
    </source>
</evidence>
<comment type="caution">
    <text evidence="3">The sequence shown here is derived from an EMBL/GenBank/DDBJ whole genome shotgun (WGS) entry which is preliminary data.</text>
</comment>
<evidence type="ECO:0000313" key="3">
    <source>
        <dbReference type="EMBL" id="KAG5175572.1"/>
    </source>
</evidence>
<sequence length="422" mass="45743">MTATQGMMLAERPSGLSNDAGTAGGAPSIGNYKGVMLCNRPFGGVSAAARETREKGAVSATAGRFVTGVVQTEVGYSSAQAASKGTRVVCKKVRKDNALARHRRWLADLQRTKDALEKQYIEELEQKEEAARKFSERESRMRRMYIATGSVYPDRHHEPHAPADVAGSDDEREHIYDEDKAQQQSHGSSPEADDHREDRKHKSASARPKWALTEAKAAAVDQEAEDAEVEELLAFTKSLDFDKYLRDAEVQAMIDQVKRRIQELEREAAAAAAAAAATEGENGDPDEASDGAEDDAEAAMAERILRLTAANLKRVDGAPDGDEPDDTASVLSMARTVLTEGGRSVRSVHSAKSLAAVVERAQTRLVTVAQQQQQQEGRSPVANVRESGFVVKVAEHKDDGGLRLGGKNTVSNLPYMHRNPAV</sequence>
<dbReference type="PANTHER" id="PTHR41747:SF1">
    <property type="entry name" value="CHROMOSOME UNDETERMINED SCAFFOLD_128, WHOLE GENOME SHOTGUN SEQUENCE"/>
    <property type="match status" value="1"/>
</dbReference>
<feature type="region of interest" description="Disordered" evidence="2">
    <location>
        <begin position="274"/>
        <end position="296"/>
    </location>
</feature>
<dbReference type="AlphaFoldDB" id="A0A836C827"/>
<feature type="compositionally biased region" description="Basic and acidic residues" evidence="2">
    <location>
        <begin position="169"/>
        <end position="181"/>
    </location>
</feature>
<feature type="compositionally biased region" description="Acidic residues" evidence="2">
    <location>
        <begin position="281"/>
        <end position="296"/>
    </location>
</feature>
<gene>
    <name evidence="3" type="ORF">JKP88DRAFT_337645</name>
</gene>
<dbReference type="Proteomes" id="UP000664859">
    <property type="component" value="Unassembled WGS sequence"/>
</dbReference>
<keyword evidence="4" id="KW-1185">Reference proteome</keyword>
<dbReference type="PANTHER" id="PTHR41747">
    <property type="entry name" value="CHROMOSOME UNDETERMINED SCAFFOLD_128, WHOLE GENOME SHOTGUN SEQUENCE"/>
    <property type="match status" value="1"/>
</dbReference>
<protein>
    <submittedName>
        <fullName evidence="3">Uncharacterized protein</fullName>
    </submittedName>
</protein>
<accession>A0A836C827</accession>
<feature type="region of interest" description="Disordered" evidence="2">
    <location>
        <begin position="150"/>
        <end position="211"/>
    </location>
</feature>
<name>A0A836C827_9STRA</name>
<evidence type="ECO:0000313" key="4">
    <source>
        <dbReference type="Proteomes" id="UP000664859"/>
    </source>
</evidence>
<dbReference type="EMBL" id="JAFCMP010000547">
    <property type="protein sequence ID" value="KAG5175572.1"/>
    <property type="molecule type" value="Genomic_DNA"/>
</dbReference>
<feature type="region of interest" description="Disordered" evidence="2">
    <location>
        <begin position="1"/>
        <end position="23"/>
    </location>
</feature>
<organism evidence="3 4">
    <name type="scientific">Tribonema minus</name>
    <dbReference type="NCBI Taxonomy" id="303371"/>
    <lineage>
        <taxon>Eukaryota</taxon>
        <taxon>Sar</taxon>
        <taxon>Stramenopiles</taxon>
        <taxon>Ochrophyta</taxon>
        <taxon>PX clade</taxon>
        <taxon>Xanthophyceae</taxon>
        <taxon>Tribonematales</taxon>
        <taxon>Tribonemataceae</taxon>
        <taxon>Tribonema</taxon>
    </lineage>
</organism>